<dbReference type="InterPro" id="IPR054771">
    <property type="entry name" value="MfA4_C"/>
</dbReference>
<dbReference type="EMBL" id="FQTV01000002">
    <property type="protein sequence ID" value="SHE52391.1"/>
    <property type="molecule type" value="Genomic_DNA"/>
</dbReference>
<feature type="signal peptide" evidence="5">
    <location>
        <begin position="1"/>
        <end position="24"/>
    </location>
</feature>
<dbReference type="Pfam" id="PF22358">
    <property type="entry name" value="MfA4_C"/>
    <property type="match status" value="1"/>
</dbReference>
<dbReference type="Gene3D" id="2.60.40.2580">
    <property type="match status" value="1"/>
</dbReference>
<accession>A0A1M4U6C7</accession>
<dbReference type="STRING" id="1297750.SAMN05444405_10211"/>
<dbReference type="Proteomes" id="UP000184509">
    <property type="component" value="Unassembled WGS sequence"/>
</dbReference>
<evidence type="ECO:0000256" key="5">
    <source>
        <dbReference type="SAM" id="SignalP"/>
    </source>
</evidence>
<name>A0A1M4U6C7_9BACE</name>
<dbReference type="PROSITE" id="PS51257">
    <property type="entry name" value="PROKAR_LIPOPROTEIN"/>
    <property type="match status" value="1"/>
</dbReference>
<protein>
    <submittedName>
        <fullName evidence="8">Major fimbrial subunit protein (FimA)</fullName>
    </submittedName>
</protein>
<organism evidence="8 9">
    <name type="scientific">Bacteroides luti</name>
    <dbReference type="NCBI Taxonomy" id="1297750"/>
    <lineage>
        <taxon>Bacteria</taxon>
        <taxon>Pseudomonadati</taxon>
        <taxon>Bacteroidota</taxon>
        <taxon>Bacteroidia</taxon>
        <taxon>Bacteroidales</taxon>
        <taxon>Bacteroidaceae</taxon>
        <taxon>Bacteroides</taxon>
    </lineage>
</organism>
<feature type="chain" id="PRO_5009907678" evidence="5">
    <location>
        <begin position="25"/>
        <end position="317"/>
    </location>
</feature>
<dbReference type="InterPro" id="IPR029141">
    <property type="entry name" value="FimA_N"/>
</dbReference>
<comment type="subcellular location">
    <subcellularLocation>
        <location evidence="1">Fimbrium</location>
    </subcellularLocation>
</comment>
<evidence type="ECO:0000256" key="3">
    <source>
        <dbReference type="ARBA" id="ARBA00022729"/>
    </source>
</evidence>
<gene>
    <name evidence="8" type="ORF">SAMN05444405_10211</name>
</gene>
<reference evidence="8 9" key="1">
    <citation type="submission" date="2016-11" db="EMBL/GenBank/DDBJ databases">
        <authorList>
            <person name="Jaros S."/>
            <person name="Januszkiewicz K."/>
            <person name="Wedrychowicz H."/>
        </authorList>
    </citation>
    <scope>NUCLEOTIDE SEQUENCE [LARGE SCALE GENOMIC DNA]</scope>
    <source>
        <strain evidence="8 9">DSM 26991</strain>
    </source>
</reference>
<dbReference type="OrthoDB" id="1014132at2"/>
<sequence length="317" mass="35036">MKKNLFIIWLLSQILIACSGNENSADNNYVNNNKIELSFQIDNLVKGSVKSVSDDGSTAERTIDNLYVFLFPTTSSQTIKKYYISSPSFTGGSWSSSDNKILLNITQTEVGSRDVYIVANCTSEMKTSLDGVTTIANLQSVLQTSSTPWSATLTAPILMSGSKTHDFNSDYQLNSISLVRAIAKVQINATLSASHQATPLSAENVAQYKYKFIDFDKNTYLLQQTSKIDNLVSSASWNNWEAAGTVSGYTTNSEGKVISLSLTTYLNERDNSGTLIEFSLPYSGGFLPPPEFGDEIYKLQLPARIERNHWYVIDVEI</sequence>
<dbReference type="AlphaFoldDB" id="A0A1M4U6C7"/>
<dbReference type="GO" id="GO:0009289">
    <property type="term" value="C:pilus"/>
    <property type="evidence" value="ECO:0007669"/>
    <property type="project" value="UniProtKB-SubCell"/>
</dbReference>
<evidence type="ECO:0000256" key="2">
    <source>
        <dbReference type="ARBA" id="ARBA00006011"/>
    </source>
</evidence>
<evidence type="ECO:0000259" key="6">
    <source>
        <dbReference type="Pfam" id="PF06321"/>
    </source>
</evidence>
<keyword evidence="9" id="KW-1185">Reference proteome</keyword>
<evidence type="ECO:0000256" key="4">
    <source>
        <dbReference type="ARBA" id="ARBA00023263"/>
    </source>
</evidence>
<keyword evidence="3 5" id="KW-0732">Signal</keyword>
<dbReference type="Pfam" id="PF06321">
    <property type="entry name" value="P_gingi_FimA"/>
    <property type="match status" value="1"/>
</dbReference>
<evidence type="ECO:0000313" key="9">
    <source>
        <dbReference type="Proteomes" id="UP000184509"/>
    </source>
</evidence>
<evidence type="ECO:0000256" key="1">
    <source>
        <dbReference type="ARBA" id="ARBA00004561"/>
    </source>
</evidence>
<keyword evidence="4" id="KW-0281">Fimbrium</keyword>
<dbReference type="RefSeq" id="WP_073398838.1">
    <property type="nucleotide sequence ID" value="NZ_FQTV01000002.1"/>
</dbReference>
<feature type="domain" description="Minor fimbrium tip subunit MfA4 C-terminal" evidence="7">
    <location>
        <begin position="181"/>
        <end position="316"/>
    </location>
</feature>
<comment type="similarity">
    <text evidence="2">Belongs to the bacteroidetes fimbrillin superfamily. FimA/Mfa1 family.</text>
</comment>
<feature type="domain" description="Major fimbrial subunit protein N-terminal" evidence="6">
    <location>
        <begin position="37"/>
        <end position="161"/>
    </location>
</feature>
<proteinExistence type="inferred from homology"/>
<evidence type="ECO:0000259" key="7">
    <source>
        <dbReference type="Pfam" id="PF22358"/>
    </source>
</evidence>
<evidence type="ECO:0000313" key="8">
    <source>
        <dbReference type="EMBL" id="SHE52391.1"/>
    </source>
</evidence>